<dbReference type="InterPro" id="IPR008326">
    <property type="entry name" value="PdhI-like"/>
</dbReference>
<dbReference type="SUPFAM" id="SSF89360">
    <property type="entry name" value="HesB-like domain"/>
    <property type="match status" value="1"/>
</dbReference>
<comment type="similarity">
    <text evidence="1">Belongs to the HesB/IscA family.</text>
</comment>
<evidence type="ECO:0000313" key="3">
    <source>
        <dbReference type="EMBL" id="RUT29811.1"/>
    </source>
</evidence>
<dbReference type="Proteomes" id="UP000272464">
    <property type="component" value="Unassembled WGS sequence"/>
</dbReference>
<protein>
    <recommendedName>
        <fullName evidence="2">Core domain-containing protein</fullName>
    </recommendedName>
</protein>
<accession>A0A3S1BRQ7</accession>
<name>A0A3S1BRQ7_9BACL</name>
<dbReference type="Gene3D" id="2.60.300.12">
    <property type="entry name" value="HesB-like domain"/>
    <property type="match status" value="1"/>
</dbReference>
<dbReference type="InterPro" id="IPR000361">
    <property type="entry name" value="ATAP_core_dom"/>
</dbReference>
<dbReference type="EMBL" id="RZNX01000005">
    <property type="protein sequence ID" value="RUT29811.1"/>
    <property type="molecule type" value="Genomic_DNA"/>
</dbReference>
<sequence length="102" mass="11605">MMIHVTDSAAKWYKKELELQEGQAIRFFVRYSAGGHIHPGFSLGIGVENPASPGCVIEAEGIKFYMEEQDLWYLEGYDLKVTYEESSDDIAYEYVKAKDKTA</sequence>
<evidence type="ECO:0000256" key="1">
    <source>
        <dbReference type="ARBA" id="ARBA00006718"/>
    </source>
</evidence>
<evidence type="ECO:0000259" key="2">
    <source>
        <dbReference type="Pfam" id="PF01521"/>
    </source>
</evidence>
<gene>
    <name evidence="3" type="ORF">EJP77_13390</name>
</gene>
<keyword evidence="4" id="KW-1185">Reference proteome</keyword>
<dbReference type="PIRSF" id="PIRSF034852">
    <property type="entry name" value="UCP034852"/>
    <property type="match status" value="1"/>
</dbReference>
<dbReference type="AlphaFoldDB" id="A0A3S1BRQ7"/>
<proteinExistence type="inferred from homology"/>
<reference evidence="3 4" key="1">
    <citation type="submission" date="2018-12" db="EMBL/GenBank/DDBJ databases">
        <authorList>
            <person name="Sun L."/>
            <person name="Chen Z."/>
        </authorList>
    </citation>
    <scope>NUCLEOTIDE SEQUENCE [LARGE SCALE GENOMIC DNA]</scope>
    <source>
        <strain evidence="3 4">3-5-3</strain>
    </source>
</reference>
<dbReference type="Pfam" id="PF01521">
    <property type="entry name" value="Fe-S_biosyn"/>
    <property type="match status" value="1"/>
</dbReference>
<feature type="domain" description="Core" evidence="2">
    <location>
        <begin position="1"/>
        <end position="82"/>
    </location>
</feature>
<dbReference type="OrthoDB" id="1645729at2"/>
<dbReference type="InterPro" id="IPR035903">
    <property type="entry name" value="HesB-like_dom_sf"/>
</dbReference>
<organism evidence="3 4">
    <name type="scientific">Paenibacillus zeisoli</name>
    <dbReference type="NCBI Taxonomy" id="2496267"/>
    <lineage>
        <taxon>Bacteria</taxon>
        <taxon>Bacillati</taxon>
        <taxon>Bacillota</taxon>
        <taxon>Bacilli</taxon>
        <taxon>Bacillales</taxon>
        <taxon>Paenibacillaceae</taxon>
        <taxon>Paenibacillus</taxon>
    </lineage>
</organism>
<evidence type="ECO:0000313" key="4">
    <source>
        <dbReference type="Proteomes" id="UP000272464"/>
    </source>
</evidence>
<comment type="caution">
    <text evidence="3">The sequence shown here is derived from an EMBL/GenBank/DDBJ whole genome shotgun (WGS) entry which is preliminary data.</text>
</comment>